<sequence>MAPSVEIFPDGVGETSWIPPDVRSSLVTMTQANAGGFTSGSVTQVHGTVTSDGVISVTENAETVTLSLSATDQSCSREGRLLPRNRAKGPVHPPCGGIAIRDRRLGGRPRYRGHARRVACGLVQDRRGSVGWYRRECGYLW</sequence>
<dbReference type="EMBL" id="CM056741">
    <property type="protein sequence ID" value="KAJ8687647.1"/>
    <property type="molecule type" value="Genomic_DNA"/>
</dbReference>
<evidence type="ECO:0000313" key="2">
    <source>
        <dbReference type="Proteomes" id="UP001239111"/>
    </source>
</evidence>
<protein>
    <submittedName>
        <fullName evidence="1">Uncharacterized protein</fullName>
    </submittedName>
</protein>
<keyword evidence="2" id="KW-1185">Reference proteome</keyword>
<comment type="caution">
    <text evidence="1">The sequence shown here is derived from an EMBL/GenBank/DDBJ whole genome shotgun (WGS) entry which is preliminary data.</text>
</comment>
<evidence type="ECO:0000313" key="1">
    <source>
        <dbReference type="EMBL" id="KAJ8687647.1"/>
    </source>
</evidence>
<proteinExistence type="predicted"/>
<accession>A0ACC2PW74</accession>
<dbReference type="Proteomes" id="UP001239111">
    <property type="component" value="Chromosome 1"/>
</dbReference>
<reference evidence="1" key="1">
    <citation type="submission" date="2023-04" db="EMBL/GenBank/DDBJ databases">
        <title>A chromosome-level genome assembly of the parasitoid wasp Eretmocerus hayati.</title>
        <authorList>
            <person name="Zhong Y."/>
            <person name="Liu S."/>
            <person name="Liu Y."/>
        </authorList>
    </citation>
    <scope>NUCLEOTIDE SEQUENCE</scope>
    <source>
        <strain evidence="1">ZJU_SS_LIU_2023</strain>
    </source>
</reference>
<organism evidence="1 2">
    <name type="scientific">Eretmocerus hayati</name>
    <dbReference type="NCBI Taxonomy" id="131215"/>
    <lineage>
        <taxon>Eukaryota</taxon>
        <taxon>Metazoa</taxon>
        <taxon>Ecdysozoa</taxon>
        <taxon>Arthropoda</taxon>
        <taxon>Hexapoda</taxon>
        <taxon>Insecta</taxon>
        <taxon>Pterygota</taxon>
        <taxon>Neoptera</taxon>
        <taxon>Endopterygota</taxon>
        <taxon>Hymenoptera</taxon>
        <taxon>Apocrita</taxon>
        <taxon>Proctotrupomorpha</taxon>
        <taxon>Chalcidoidea</taxon>
        <taxon>Aphelinidae</taxon>
        <taxon>Aphelininae</taxon>
        <taxon>Eretmocerus</taxon>
    </lineage>
</organism>
<gene>
    <name evidence="1" type="ORF">QAD02_023441</name>
</gene>
<name>A0ACC2PW74_9HYME</name>